<dbReference type="Proteomes" id="UP000032512">
    <property type="component" value="Unassembled WGS sequence"/>
</dbReference>
<dbReference type="GO" id="GO:0045454">
    <property type="term" value="P:cell redox homeostasis"/>
    <property type="evidence" value="ECO:0007669"/>
    <property type="project" value="TreeGrafter"/>
</dbReference>
<name>A0A0D6ZFC3_9BACI</name>
<dbReference type="Pfam" id="PF10417">
    <property type="entry name" value="1-cysPrx_C"/>
    <property type="match status" value="1"/>
</dbReference>
<dbReference type="GO" id="GO:0006979">
    <property type="term" value="P:response to oxidative stress"/>
    <property type="evidence" value="ECO:0007669"/>
    <property type="project" value="TreeGrafter"/>
</dbReference>
<dbReference type="Pfam" id="PF00578">
    <property type="entry name" value="AhpC-TSA"/>
    <property type="match status" value="1"/>
</dbReference>
<dbReference type="EMBL" id="JXIQ01000012">
    <property type="protein sequence ID" value="KIY23771.1"/>
    <property type="molecule type" value="Genomic_DNA"/>
</dbReference>
<feature type="active site" description="Cysteine sulfenic acid (-SOH) intermediate" evidence="10">
    <location>
        <position position="55"/>
    </location>
</feature>
<evidence type="ECO:0000256" key="4">
    <source>
        <dbReference type="ARBA" id="ARBA00022862"/>
    </source>
</evidence>
<dbReference type="CDD" id="cd03016">
    <property type="entry name" value="PRX_1cys"/>
    <property type="match status" value="1"/>
</dbReference>
<dbReference type="Gene3D" id="3.30.1020.10">
    <property type="entry name" value="Antioxidant, Horf6, Chain A, domain2"/>
    <property type="match status" value="1"/>
</dbReference>
<gene>
    <name evidence="13" type="ORF">UB32_01290</name>
</gene>
<feature type="binding site" evidence="10">
    <location>
        <position position="132"/>
    </location>
    <ligand>
        <name>substrate</name>
    </ligand>
</feature>
<reference evidence="13 14" key="1">
    <citation type="submission" date="2015-01" db="EMBL/GenBank/DDBJ databases">
        <title>Draft genome sequences of the supercritical CO2 tolerant bacteria Bacillus subterraneus MITOT1 and Bacillus cereus MIT0214.</title>
        <authorList>
            <person name="Peet K.C."/>
            <person name="Thompson J.R."/>
        </authorList>
    </citation>
    <scope>NUCLEOTIDE SEQUENCE [LARGE SCALE GENOMIC DNA]</scope>
    <source>
        <strain evidence="13 14">MITOT1</strain>
    </source>
</reference>
<dbReference type="HAMAP" id="MF_00401">
    <property type="entry name" value="Peroxiredoxin"/>
    <property type="match status" value="1"/>
</dbReference>
<feature type="disulfide bond" description="Alternate" evidence="10">
    <location>
        <begin position="209"/>
        <end position="215"/>
    </location>
</feature>
<dbReference type="PIRSF" id="PIRSF000239">
    <property type="entry name" value="AHPC"/>
    <property type="match status" value="1"/>
</dbReference>
<feature type="disulfide bond" description="Interchain (with Cys-55); in linked form" evidence="10">
    <location>
        <position position="215"/>
    </location>
</feature>
<dbReference type="PANTHER" id="PTHR10681:SF128">
    <property type="entry name" value="THIOREDOXIN-DEPENDENT PEROXIDE REDUCTASE, MITOCHONDRIAL"/>
    <property type="match status" value="1"/>
</dbReference>
<protein>
    <recommendedName>
        <fullName evidence="10">Peroxiredoxin</fullName>
        <ecNumber evidence="10">1.11.1.24</ecNumber>
    </recommendedName>
    <alternativeName>
        <fullName evidence="10">Thioredoxin peroxidase</fullName>
    </alternativeName>
    <alternativeName>
        <fullName evidence="10">Thioredoxin-dependent peroxiredoxin</fullName>
    </alternativeName>
</protein>
<dbReference type="InterPro" id="IPR019479">
    <property type="entry name" value="Peroxiredoxin_C"/>
</dbReference>
<evidence type="ECO:0000313" key="14">
    <source>
        <dbReference type="Proteomes" id="UP000032512"/>
    </source>
</evidence>
<dbReference type="GO" id="GO:0042744">
    <property type="term" value="P:hydrogen peroxide catabolic process"/>
    <property type="evidence" value="ECO:0007669"/>
    <property type="project" value="TreeGrafter"/>
</dbReference>
<dbReference type="InterPro" id="IPR013766">
    <property type="entry name" value="Thioredoxin_domain"/>
</dbReference>
<dbReference type="FunFam" id="3.40.30.10:FF:000011">
    <property type="entry name" value="Peroxiredoxin PRX1"/>
    <property type="match status" value="1"/>
</dbReference>
<dbReference type="GO" id="GO:0008379">
    <property type="term" value="F:thioredoxin peroxidase activity"/>
    <property type="evidence" value="ECO:0007669"/>
    <property type="project" value="TreeGrafter"/>
</dbReference>
<evidence type="ECO:0000256" key="7">
    <source>
        <dbReference type="ARBA" id="ARBA00023284"/>
    </source>
</evidence>
<dbReference type="NCBIfam" id="NF009668">
    <property type="entry name" value="PRK13189.1"/>
    <property type="match status" value="1"/>
</dbReference>
<evidence type="ECO:0000256" key="11">
    <source>
        <dbReference type="PIRSR" id="PIRSR000239-1"/>
    </source>
</evidence>
<dbReference type="PROSITE" id="PS51352">
    <property type="entry name" value="THIOREDOXIN_2"/>
    <property type="match status" value="1"/>
</dbReference>
<dbReference type="PATRIC" id="fig|285983.3.peg.800"/>
<evidence type="ECO:0000256" key="10">
    <source>
        <dbReference type="HAMAP-Rule" id="MF_00401"/>
    </source>
</evidence>
<sequence>MEETTNSEKVISLPRIGDKAPKFKIETTHGMISSEDYKGKWFILFSHPSDFTPVCTTEFIAFQEIYPELKELNTELIGLSIDSVHSHIAWARNIEENFHVKLEFPIIADLNKEVAVSYGMLMPEGGSTETSRAVFVVDGEQIVRAIIYYPLSTGRNMQEIVRLVKALQTTDEHQVATPANWNPGEKVIVKPPRTQEEAENRVNNSDYECVDWYFCKKHI</sequence>
<dbReference type="InterPro" id="IPR024706">
    <property type="entry name" value="Peroxiredoxin_AhpC-typ"/>
</dbReference>
<dbReference type="AlphaFoldDB" id="A0A0D6ZFC3"/>
<dbReference type="RefSeq" id="WP_044390561.1">
    <property type="nucleotide sequence ID" value="NZ_JXIQ01000012.1"/>
</dbReference>
<keyword evidence="14" id="KW-1185">Reference proteome</keyword>
<feature type="domain" description="Thioredoxin" evidence="12">
    <location>
        <begin position="14"/>
        <end position="169"/>
    </location>
</feature>
<dbReference type="GO" id="GO:0033554">
    <property type="term" value="P:cellular response to stress"/>
    <property type="evidence" value="ECO:0007669"/>
    <property type="project" value="TreeGrafter"/>
</dbReference>
<evidence type="ECO:0000256" key="6">
    <source>
        <dbReference type="ARBA" id="ARBA00023157"/>
    </source>
</evidence>
<comment type="subunit">
    <text evidence="10">Homodecamer. Pentamer of dimers that assemble into a ring structure.</text>
</comment>
<keyword evidence="4 10" id="KW-0049">Antioxidant</keyword>
<dbReference type="Gene3D" id="3.40.30.10">
    <property type="entry name" value="Glutaredoxin"/>
    <property type="match status" value="1"/>
</dbReference>
<dbReference type="GO" id="GO:0005829">
    <property type="term" value="C:cytosol"/>
    <property type="evidence" value="ECO:0007669"/>
    <property type="project" value="TreeGrafter"/>
</dbReference>
<keyword evidence="3 10" id="KW-0575">Peroxidase</keyword>
<comment type="subcellular location">
    <subcellularLocation>
        <location evidence="10">Cytoplasm</location>
    </subcellularLocation>
</comment>
<comment type="similarity">
    <text evidence="8 10">Belongs to the peroxiredoxin family. Prx6 subfamily.</text>
</comment>
<dbReference type="InterPro" id="IPR022915">
    <property type="entry name" value="Peroxiredoxin_TDXH"/>
</dbReference>
<dbReference type="InterPro" id="IPR036249">
    <property type="entry name" value="Thioredoxin-like_sf"/>
</dbReference>
<feature type="disulfide bond" description="Interchain (with Cys-215); in linked form" evidence="10">
    <location>
        <position position="55"/>
    </location>
</feature>
<evidence type="ECO:0000256" key="8">
    <source>
        <dbReference type="ARBA" id="ARBA00025719"/>
    </source>
</evidence>
<organism evidence="13 14">
    <name type="scientific">Mesobacillus subterraneus</name>
    <dbReference type="NCBI Taxonomy" id="285983"/>
    <lineage>
        <taxon>Bacteria</taxon>
        <taxon>Bacillati</taxon>
        <taxon>Bacillota</taxon>
        <taxon>Bacilli</taxon>
        <taxon>Bacillales</taxon>
        <taxon>Bacillaceae</taxon>
        <taxon>Mesobacillus</taxon>
    </lineage>
</organism>
<evidence type="ECO:0000256" key="3">
    <source>
        <dbReference type="ARBA" id="ARBA00022559"/>
    </source>
</evidence>
<evidence type="ECO:0000256" key="9">
    <source>
        <dbReference type="ARBA" id="ARBA00037420"/>
    </source>
</evidence>
<accession>A0A0D6ZFC3</accession>
<evidence type="ECO:0000256" key="1">
    <source>
        <dbReference type="ARBA" id="ARBA00009796"/>
    </source>
</evidence>
<comment type="miscellaneous">
    <text evidence="10">The active site is a conserved redox-active cysteine residue, the peroxidatic cysteine (C(P)), which makes the nucleophilic attack on the peroxide substrate. The peroxide oxidizes the C(P)-SH to cysteine sulfenic acid (C(P)-SOH), which then reacts with another cysteine residue, the resolving cysteine (C(R)), to form a disulfide bridge. The disulfide is subsequently reduced by an appropriate electron donor to complete the catalytic cycle. Although the primary sequence of this enzyme is similar to those of the 1-Cys Prx6 enzymes, its catalytic properties resemble those of the typical 2-Cys Prxs and C(R) is provided by the other dimeric subunit to form an intersubunit disulfide. The disulfide is subsequently reduced by thioredoxin.</text>
</comment>
<comment type="caution">
    <text evidence="13">The sequence shown here is derived from an EMBL/GenBank/DDBJ whole genome shotgun (WGS) entry which is preliminary data.</text>
</comment>
<comment type="catalytic activity">
    <reaction evidence="10">
        <text>a hydroperoxide + [thioredoxin]-dithiol = an alcohol + [thioredoxin]-disulfide + H2O</text>
        <dbReference type="Rhea" id="RHEA:62620"/>
        <dbReference type="Rhea" id="RHEA-COMP:10698"/>
        <dbReference type="Rhea" id="RHEA-COMP:10700"/>
        <dbReference type="ChEBI" id="CHEBI:15377"/>
        <dbReference type="ChEBI" id="CHEBI:29950"/>
        <dbReference type="ChEBI" id="CHEBI:30879"/>
        <dbReference type="ChEBI" id="CHEBI:35924"/>
        <dbReference type="ChEBI" id="CHEBI:50058"/>
        <dbReference type="EC" id="1.11.1.24"/>
    </reaction>
</comment>
<dbReference type="InterPro" id="IPR050217">
    <property type="entry name" value="Peroxiredoxin"/>
</dbReference>
<dbReference type="InterPro" id="IPR045020">
    <property type="entry name" value="PRX_1cys"/>
</dbReference>
<feature type="active site" description="Cysteine sulfenic acid (-SOH) intermediate; for peroxidase activity" evidence="11">
    <location>
        <position position="55"/>
    </location>
</feature>
<comment type="function">
    <text evidence="9 10">Thiol-specific peroxidase that catalyzes the reduction of hydrogen peroxide and organic hydroperoxides to water and alcohols, respectively. Plays a role in cell protection against oxidative stress by detoxifying peroxides.</text>
</comment>
<dbReference type="InterPro" id="IPR000866">
    <property type="entry name" value="AhpC/TSA"/>
</dbReference>
<dbReference type="OrthoDB" id="9812811at2"/>
<keyword evidence="2 10" id="KW-0963">Cytoplasm</keyword>
<dbReference type="SUPFAM" id="SSF52833">
    <property type="entry name" value="Thioredoxin-like"/>
    <property type="match status" value="1"/>
</dbReference>
<comment type="similarity">
    <text evidence="1">Belongs to the peroxiredoxin family. AhpC/Prx1 subfamily.</text>
</comment>
<keyword evidence="6 10" id="KW-1015">Disulfide bond</keyword>
<evidence type="ECO:0000259" key="12">
    <source>
        <dbReference type="PROSITE" id="PS51352"/>
    </source>
</evidence>
<evidence type="ECO:0000256" key="5">
    <source>
        <dbReference type="ARBA" id="ARBA00023002"/>
    </source>
</evidence>
<proteinExistence type="inferred from homology"/>
<dbReference type="EC" id="1.11.1.24" evidence="10"/>
<dbReference type="PANTHER" id="PTHR10681">
    <property type="entry name" value="THIOREDOXIN PEROXIDASE"/>
    <property type="match status" value="1"/>
</dbReference>
<keyword evidence="5 10" id="KW-0560">Oxidoreductase</keyword>
<evidence type="ECO:0000313" key="13">
    <source>
        <dbReference type="EMBL" id="KIY23771.1"/>
    </source>
</evidence>
<evidence type="ECO:0000256" key="2">
    <source>
        <dbReference type="ARBA" id="ARBA00022490"/>
    </source>
</evidence>
<keyword evidence="7 10" id="KW-0676">Redox-active center</keyword>